<evidence type="ECO:0000256" key="3">
    <source>
        <dbReference type="SAM" id="MobiDB-lite"/>
    </source>
</evidence>
<reference evidence="5 6" key="1">
    <citation type="submission" date="2019-07" db="EMBL/GenBank/DDBJ databases">
        <title>Whole genome shotgun sequence of Pseudonocardia asaccharolytica NBRC 16224.</title>
        <authorList>
            <person name="Hosoyama A."/>
            <person name="Uohara A."/>
            <person name="Ohji S."/>
            <person name="Ichikawa N."/>
        </authorList>
    </citation>
    <scope>NUCLEOTIDE SEQUENCE [LARGE SCALE GENOMIC DNA]</scope>
    <source>
        <strain evidence="5 6">NBRC 16224</strain>
    </source>
</reference>
<dbReference type="Pfam" id="PF00440">
    <property type="entry name" value="TetR_N"/>
    <property type="match status" value="1"/>
</dbReference>
<dbReference type="Gene3D" id="1.10.10.60">
    <property type="entry name" value="Homeodomain-like"/>
    <property type="match status" value="1"/>
</dbReference>
<dbReference type="InterPro" id="IPR001647">
    <property type="entry name" value="HTH_TetR"/>
</dbReference>
<feature type="DNA-binding region" description="H-T-H motif" evidence="2">
    <location>
        <begin position="45"/>
        <end position="64"/>
    </location>
</feature>
<dbReference type="GO" id="GO:0000976">
    <property type="term" value="F:transcription cis-regulatory region binding"/>
    <property type="evidence" value="ECO:0007669"/>
    <property type="project" value="TreeGrafter"/>
</dbReference>
<evidence type="ECO:0000256" key="1">
    <source>
        <dbReference type="ARBA" id="ARBA00023125"/>
    </source>
</evidence>
<gene>
    <name evidence="5" type="ORF">PA7_19620</name>
</gene>
<dbReference type="GO" id="GO:0003700">
    <property type="term" value="F:DNA-binding transcription factor activity"/>
    <property type="evidence" value="ECO:0007669"/>
    <property type="project" value="TreeGrafter"/>
</dbReference>
<dbReference type="SUPFAM" id="SSF48498">
    <property type="entry name" value="Tetracyclin repressor-like, C-terminal domain"/>
    <property type="match status" value="1"/>
</dbReference>
<evidence type="ECO:0000259" key="4">
    <source>
        <dbReference type="PROSITE" id="PS50977"/>
    </source>
</evidence>
<keyword evidence="1 2" id="KW-0238">DNA-binding</keyword>
<protein>
    <recommendedName>
        <fullName evidence="4">HTH tetR-type domain-containing protein</fullName>
    </recommendedName>
</protein>
<keyword evidence="6" id="KW-1185">Reference proteome</keyword>
<evidence type="ECO:0000313" key="5">
    <source>
        <dbReference type="EMBL" id="GEL18125.1"/>
    </source>
</evidence>
<dbReference type="EMBL" id="BJVI01000016">
    <property type="protein sequence ID" value="GEL18125.1"/>
    <property type="molecule type" value="Genomic_DNA"/>
</dbReference>
<dbReference type="InterPro" id="IPR050109">
    <property type="entry name" value="HTH-type_TetR-like_transc_reg"/>
</dbReference>
<evidence type="ECO:0000313" key="6">
    <source>
        <dbReference type="Proteomes" id="UP000321328"/>
    </source>
</evidence>
<dbReference type="Proteomes" id="UP000321328">
    <property type="component" value="Unassembled WGS sequence"/>
</dbReference>
<dbReference type="PRINTS" id="PR00455">
    <property type="entry name" value="HTHTETR"/>
</dbReference>
<comment type="caution">
    <text evidence="5">The sequence shown here is derived from an EMBL/GenBank/DDBJ whole genome shotgun (WGS) entry which is preliminary data.</text>
</comment>
<feature type="compositionally biased region" description="Low complexity" evidence="3">
    <location>
        <begin position="1"/>
        <end position="12"/>
    </location>
</feature>
<dbReference type="PANTHER" id="PTHR30055">
    <property type="entry name" value="HTH-TYPE TRANSCRIPTIONAL REGULATOR RUTR"/>
    <property type="match status" value="1"/>
</dbReference>
<sequence>MATMASARSSGARTRRPRASARRDLDDVVTVAIAVFTERGYDGTSVADLAKASGLAKSSIYHHVRSKRELLELAVDHAMGKLLARSAAIAASGGTSMDQLRMMMTEALSGAIDGDPNIGLMRRLPAMAGAVPSVMGRYRHYEMLVSSFVRRAAEDGYLRADIEPTMLNRILWMMGTAAADVRLLDPDVSTEQLVRDTIEILLRGAQP</sequence>
<dbReference type="AlphaFoldDB" id="A0A511D007"/>
<evidence type="ECO:0000256" key="2">
    <source>
        <dbReference type="PROSITE-ProRule" id="PRU00335"/>
    </source>
</evidence>
<dbReference type="InterPro" id="IPR009057">
    <property type="entry name" value="Homeodomain-like_sf"/>
</dbReference>
<dbReference type="OrthoDB" id="9779746at2"/>
<organism evidence="5 6">
    <name type="scientific">Pseudonocardia asaccharolytica DSM 44247 = NBRC 16224</name>
    <dbReference type="NCBI Taxonomy" id="1123024"/>
    <lineage>
        <taxon>Bacteria</taxon>
        <taxon>Bacillati</taxon>
        <taxon>Actinomycetota</taxon>
        <taxon>Actinomycetes</taxon>
        <taxon>Pseudonocardiales</taxon>
        <taxon>Pseudonocardiaceae</taxon>
        <taxon>Pseudonocardia</taxon>
    </lineage>
</organism>
<name>A0A511D007_9PSEU</name>
<feature type="region of interest" description="Disordered" evidence="3">
    <location>
        <begin position="1"/>
        <end position="21"/>
    </location>
</feature>
<dbReference type="STRING" id="1123024.GCA_000423625_03745"/>
<accession>A0A511D007</accession>
<dbReference type="PANTHER" id="PTHR30055:SF226">
    <property type="entry name" value="HTH-TYPE TRANSCRIPTIONAL REGULATOR PKSA"/>
    <property type="match status" value="1"/>
</dbReference>
<dbReference type="Gene3D" id="1.10.357.10">
    <property type="entry name" value="Tetracycline Repressor, domain 2"/>
    <property type="match status" value="1"/>
</dbReference>
<dbReference type="RefSeq" id="WP_084796244.1">
    <property type="nucleotide sequence ID" value="NZ_AUII01000021.1"/>
</dbReference>
<feature type="domain" description="HTH tetR-type" evidence="4">
    <location>
        <begin position="22"/>
        <end position="82"/>
    </location>
</feature>
<dbReference type="PROSITE" id="PS50977">
    <property type="entry name" value="HTH_TETR_2"/>
    <property type="match status" value="1"/>
</dbReference>
<proteinExistence type="predicted"/>
<dbReference type="SUPFAM" id="SSF46689">
    <property type="entry name" value="Homeodomain-like"/>
    <property type="match status" value="1"/>
</dbReference>
<dbReference type="InterPro" id="IPR036271">
    <property type="entry name" value="Tet_transcr_reg_TetR-rel_C_sf"/>
</dbReference>